<keyword evidence="1" id="KW-1133">Transmembrane helix</keyword>
<organism evidence="2 3">
    <name type="scientific">Solilutibacter tolerans</name>
    <dbReference type="NCBI Taxonomy" id="1604334"/>
    <lineage>
        <taxon>Bacteria</taxon>
        <taxon>Pseudomonadati</taxon>
        <taxon>Pseudomonadota</taxon>
        <taxon>Gammaproteobacteria</taxon>
        <taxon>Lysobacterales</taxon>
        <taxon>Lysobacteraceae</taxon>
        <taxon>Solilutibacter</taxon>
    </lineage>
</organism>
<proteinExistence type="predicted"/>
<keyword evidence="3" id="KW-1185">Reference proteome</keyword>
<evidence type="ECO:0000313" key="2">
    <source>
        <dbReference type="EMBL" id="SIQ28488.1"/>
    </source>
</evidence>
<feature type="transmembrane region" description="Helical" evidence="1">
    <location>
        <begin position="141"/>
        <end position="161"/>
    </location>
</feature>
<evidence type="ECO:0000256" key="1">
    <source>
        <dbReference type="SAM" id="Phobius"/>
    </source>
</evidence>
<dbReference type="STRING" id="1604334.SAMN05421546_1011"/>
<feature type="transmembrane region" description="Helical" evidence="1">
    <location>
        <begin position="75"/>
        <end position="97"/>
    </location>
</feature>
<dbReference type="AlphaFoldDB" id="A0A1N6RHV9"/>
<dbReference type="RefSeq" id="WP_129582814.1">
    <property type="nucleotide sequence ID" value="NZ_FTLW01000002.1"/>
</dbReference>
<name>A0A1N6RHV9_9GAMM</name>
<keyword evidence="1" id="KW-0472">Membrane</keyword>
<keyword evidence="1" id="KW-0812">Transmembrane</keyword>
<dbReference type="Proteomes" id="UP000241788">
    <property type="component" value="Unassembled WGS sequence"/>
</dbReference>
<feature type="transmembrane region" description="Helical" evidence="1">
    <location>
        <begin position="34"/>
        <end position="54"/>
    </location>
</feature>
<feature type="transmembrane region" description="Helical" evidence="1">
    <location>
        <begin position="173"/>
        <end position="193"/>
    </location>
</feature>
<feature type="transmembrane region" description="Helical" evidence="1">
    <location>
        <begin position="109"/>
        <end position="129"/>
    </location>
</feature>
<gene>
    <name evidence="2" type="ORF">SAMN05421546_1011</name>
</gene>
<evidence type="ECO:0000313" key="3">
    <source>
        <dbReference type="Proteomes" id="UP000241788"/>
    </source>
</evidence>
<protein>
    <submittedName>
        <fullName evidence="2">Uncharacterized protein</fullName>
    </submittedName>
</protein>
<feature type="transmembrane region" description="Helical" evidence="1">
    <location>
        <begin position="7"/>
        <end position="28"/>
    </location>
</feature>
<dbReference type="OrthoDB" id="5956355at2"/>
<dbReference type="EMBL" id="FTLW01000002">
    <property type="protein sequence ID" value="SIQ28488.1"/>
    <property type="molecule type" value="Genomic_DNA"/>
</dbReference>
<reference evidence="3" key="1">
    <citation type="submission" date="2017-01" db="EMBL/GenBank/DDBJ databases">
        <authorList>
            <person name="Varghese N."/>
            <person name="Submissions S."/>
        </authorList>
    </citation>
    <scope>NUCLEOTIDE SEQUENCE [LARGE SCALE GENOMIC DNA]</scope>
    <source>
        <strain evidence="3">UM1</strain>
    </source>
</reference>
<sequence>MTMRRITWIFVSIGLGAWLLGGLGHFAWHWKGELVGMWFGIGVGYLLAGVLMMLMPRWWREYCDEEYAHPAGRRYLRAMWPILIGYSLILFFSGWMIKRGVEPIPLRALVALLPVVPLAFLLRIGLRYLRETDELQRRIEIEAIGISALLVSLLYFAGGLLQQAKVISLDAGAVMIWVFPLLMLFYGIAKFFAVRRYR</sequence>
<accession>A0A1N6RHV9</accession>